<sequence>MYFFVFLFSFFILFLFSTTSSIYVSLPKMQDSLRPTFMKQGNNLKRNEVENHNLSSFLDSSKFAYYHSYKAWSYCSVDTDKMNRTYPISLKAHLHFNRTALAY</sequence>
<name>A0AAP0QDI5_9ROSI</name>
<reference evidence="2 3" key="1">
    <citation type="submission" date="2024-05" db="EMBL/GenBank/DDBJ databases">
        <title>Haplotype-resolved chromosome-level genome assembly of Huyou (Citrus changshanensis).</title>
        <authorList>
            <person name="Miao C."/>
            <person name="Chen W."/>
            <person name="Wu Y."/>
            <person name="Wang L."/>
            <person name="Zhao S."/>
            <person name="Grierson D."/>
            <person name="Xu C."/>
            <person name="Chen K."/>
        </authorList>
    </citation>
    <scope>NUCLEOTIDE SEQUENCE [LARGE SCALE GENOMIC DNA]</scope>
    <source>
        <strain evidence="2">01-14</strain>
        <tissue evidence="2">Leaf</tissue>
    </source>
</reference>
<comment type="caution">
    <text evidence="2">The sequence shown here is derived from an EMBL/GenBank/DDBJ whole genome shotgun (WGS) entry which is preliminary data.</text>
</comment>
<dbReference type="AlphaFoldDB" id="A0AAP0QDI5"/>
<accession>A0AAP0QDI5</accession>
<protein>
    <recommendedName>
        <fullName evidence="4">Secreted protein</fullName>
    </recommendedName>
</protein>
<evidence type="ECO:0000256" key="1">
    <source>
        <dbReference type="SAM" id="SignalP"/>
    </source>
</evidence>
<organism evidence="2 3">
    <name type="scientific">Citrus x changshan-huyou</name>
    <dbReference type="NCBI Taxonomy" id="2935761"/>
    <lineage>
        <taxon>Eukaryota</taxon>
        <taxon>Viridiplantae</taxon>
        <taxon>Streptophyta</taxon>
        <taxon>Embryophyta</taxon>
        <taxon>Tracheophyta</taxon>
        <taxon>Spermatophyta</taxon>
        <taxon>Magnoliopsida</taxon>
        <taxon>eudicotyledons</taxon>
        <taxon>Gunneridae</taxon>
        <taxon>Pentapetalae</taxon>
        <taxon>rosids</taxon>
        <taxon>malvids</taxon>
        <taxon>Sapindales</taxon>
        <taxon>Rutaceae</taxon>
        <taxon>Aurantioideae</taxon>
        <taxon>Citrus</taxon>
    </lineage>
</organism>
<feature type="chain" id="PRO_5043050790" description="Secreted protein" evidence="1">
    <location>
        <begin position="22"/>
        <end position="103"/>
    </location>
</feature>
<evidence type="ECO:0000313" key="2">
    <source>
        <dbReference type="EMBL" id="KAK9183561.1"/>
    </source>
</evidence>
<evidence type="ECO:0000313" key="3">
    <source>
        <dbReference type="Proteomes" id="UP001428341"/>
    </source>
</evidence>
<evidence type="ECO:0008006" key="4">
    <source>
        <dbReference type="Google" id="ProtNLM"/>
    </source>
</evidence>
<dbReference type="EMBL" id="JBCGBO010000024">
    <property type="protein sequence ID" value="KAK9183561.1"/>
    <property type="molecule type" value="Genomic_DNA"/>
</dbReference>
<proteinExistence type="predicted"/>
<dbReference type="Proteomes" id="UP001428341">
    <property type="component" value="Unassembled WGS sequence"/>
</dbReference>
<keyword evidence="3" id="KW-1185">Reference proteome</keyword>
<feature type="signal peptide" evidence="1">
    <location>
        <begin position="1"/>
        <end position="21"/>
    </location>
</feature>
<gene>
    <name evidence="2" type="ORF">WN944_026714</name>
</gene>
<keyword evidence="1" id="KW-0732">Signal</keyword>